<organism evidence="2 3">
    <name type="scientific">Flavobacterium rakeshii</name>
    <dbReference type="NCBI Taxonomy" id="1038845"/>
    <lineage>
        <taxon>Bacteria</taxon>
        <taxon>Pseudomonadati</taxon>
        <taxon>Bacteroidota</taxon>
        <taxon>Flavobacteriia</taxon>
        <taxon>Flavobacteriales</taxon>
        <taxon>Flavobacteriaceae</taxon>
        <taxon>Flavobacterium</taxon>
    </lineage>
</organism>
<evidence type="ECO:0008006" key="4">
    <source>
        <dbReference type="Google" id="ProtNLM"/>
    </source>
</evidence>
<keyword evidence="3" id="KW-1185">Reference proteome</keyword>
<evidence type="ECO:0000256" key="1">
    <source>
        <dbReference type="SAM" id="SignalP"/>
    </source>
</evidence>
<name>A0A6N8HCK4_9FLAO</name>
<dbReference type="PROSITE" id="PS51257">
    <property type="entry name" value="PROKAR_LIPOPROTEIN"/>
    <property type="match status" value="1"/>
</dbReference>
<proteinExistence type="predicted"/>
<sequence>MKYLKFLALFLAMTTLSGCLSDDENYCSQTVNPFATQVTGPDTVLTGEEITINVSFTIVDGCGTFIGFQQNGVYPKSVYPAVQYEGCNCTGNQHITTEGFVFSEDEPGEYELKFANGVNEEGTAYTYIYKTITVSDPE</sequence>
<dbReference type="EMBL" id="WOWP01000001">
    <property type="protein sequence ID" value="MUV02178.1"/>
    <property type="molecule type" value="Genomic_DNA"/>
</dbReference>
<comment type="caution">
    <text evidence="2">The sequence shown here is derived from an EMBL/GenBank/DDBJ whole genome shotgun (WGS) entry which is preliminary data.</text>
</comment>
<evidence type="ECO:0000313" key="3">
    <source>
        <dbReference type="Proteomes" id="UP000433945"/>
    </source>
</evidence>
<protein>
    <recommendedName>
        <fullName evidence="4">DUF4625 domain-containing protein</fullName>
    </recommendedName>
</protein>
<evidence type="ECO:0000313" key="2">
    <source>
        <dbReference type="EMBL" id="MUV02178.1"/>
    </source>
</evidence>
<reference evidence="2 3" key="1">
    <citation type="submission" date="2019-12" db="EMBL/GenBank/DDBJ databases">
        <authorList>
            <person name="Sun J.-Q."/>
        </authorList>
    </citation>
    <scope>NUCLEOTIDE SEQUENCE [LARGE SCALE GENOMIC DNA]</scope>
    <source>
        <strain evidence="2 3">JCM 17928</strain>
    </source>
</reference>
<feature type="chain" id="PRO_5026701154" description="DUF4625 domain-containing protein" evidence="1">
    <location>
        <begin position="22"/>
        <end position="138"/>
    </location>
</feature>
<dbReference type="RefSeq" id="WP_157481178.1">
    <property type="nucleotide sequence ID" value="NZ_JAZDQD010000004.1"/>
</dbReference>
<dbReference type="Proteomes" id="UP000433945">
    <property type="component" value="Unassembled WGS sequence"/>
</dbReference>
<keyword evidence="1" id="KW-0732">Signal</keyword>
<dbReference type="AlphaFoldDB" id="A0A6N8HCK4"/>
<dbReference type="OrthoDB" id="660065at2"/>
<feature type="signal peptide" evidence="1">
    <location>
        <begin position="1"/>
        <end position="21"/>
    </location>
</feature>
<accession>A0A6N8HCK4</accession>
<gene>
    <name evidence="2" type="ORF">GN157_00505</name>
</gene>